<keyword evidence="7 10" id="KW-0496">Mitochondrion</keyword>
<keyword evidence="8 10" id="KW-0472">Membrane</keyword>
<dbReference type="GO" id="GO:0007007">
    <property type="term" value="P:inner mitochondrial membrane organization"/>
    <property type="evidence" value="ECO:0007669"/>
    <property type="project" value="TreeGrafter"/>
</dbReference>
<comment type="function">
    <text evidence="9">Required for the maintenance of the structure of the mitochondrial inner membrane. Involved in mitochondrial morphology. Causes growth arrest when highly overexpressed.</text>
</comment>
<dbReference type="EMBL" id="KN847552">
    <property type="protein sequence ID" value="KIW01933.1"/>
    <property type="molecule type" value="Genomic_DNA"/>
</dbReference>
<dbReference type="InParanoid" id="A0A0D2A5A8"/>
<feature type="compositionally biased region" description="Basic and acidic residues" evidence="12">
    <location>
        <begin position="71"/>
        <end position="81"/>
    </location>
</feature>
<dbReference type="Proteomes" id="UP000053259">
    <property type="component" value="Unassembled WGS sequence"/>
</dbReference>
<feature type="region of interest" description="Disordered" evidence="12">
    <location>
        <begin position="70"/>
        <end position="111"/>
    </location>
</feature>
<dbReference type="InterPro" id="IPR008839">
    <property type="entry name" value="MDM33_fungi"/>
</dbReference>
<keyword evidence="5 10" id="KW-1133">Transmembrane helix</keyword>
<evidence type="ECO:0000313" key="13">
    <source>
        <dbReference type="EMBL" id="KIW01933.1"/>
    </source>
</evidence>
<evidence type="ECO:0000256" key="11">
    <source>
        <dbReference type="SAM" id="Coils"/>
    </source>
</evidence>
<evidence type="ECO:0000256" key="12">
    <source>
        <dbReference type="SAM" id="MobiDB-lite"/>
    </source>
</evidence>
<evidence type="ECO:0000313" key="14">
    <source>
        <dbReference type="Proteomes" id="UP000053259"/>
    </source>
</evidence>
<comment type="subcellular location">
    <subcellularLocation>
        <location evidence="10">Mitochondrion inner membrane</location>
        <topology evidence="10">Multi-pass membrane protein</topology>
    </subcellularLocation>
</comment>
<keyword evidence="2 10" id="KW-0812">Transmembrane</keyword>
<keyword evidence="4 10" id="KW-0809">Transit peptide</keyword>
<dbReference type="RefSeq" id="XP_016211802.1">
    <property type="nucleotide sequence ID" value="XM_016360463.1"/>
</dbReference>
<reference evidence="13 14" key="1">
    <citation type="submission" date="2015-01" db="EMBL/GenBank/DDBJ databases">
        <title>The Genome Sequence of Ochroconis gallopava CBS43764.</title>
        <authorList>
            <consortium name="The Broad Institute Genomics Platform"/>
            <person name="Cuomo C."/>
            <person name="de Hoog S."/>
            <person name="Gorbushina A."/>
            <person name="Stielow B."/>
            <person name="Teixiera M."/>
            <person name="Abouelleil A."/>
            <person name="Chapman S.B."/>
            <person name="Priest M."/>
            <person name="Young S.K."/>
            <person name="Wortman J."/>
            <person name="Nusbaum C."/>
            <person name="Birren B."/>
        </authorList>
    </citation>
    <scope>NUCLEOTIDE SEQUENCE [LARGE SCALE GENOMIC DNA]</scope>
    <source>
        <strain evidence="13 14">CBS 43764</strain>
    </source>
</reference>
<evidence type="ECO:0000256" key="9">
    <source>
        <dbReference type="ARBA" id="ARBA00024807"/>
    </source>
</evidence>
<feature type="compositionally biased region" description="Low complexity" evidence="12">
    <location>
        <begin position="82"/>
        <end position="97"/>
    </location>
</feature>
<feature type="transmembrane region" description="Helical" evidence="10">
    <location>
        <begin position="272"/>
        <end position="292"/>
    </location>
</feature>
<evidence type="ECO:0000256" key="5">
    <source>
        <dbReference type="ARBA" id="ARBA00022989"/>
    </source>
</evidence>
<accession>A0A0D2A5A8</accession>
<evidence type="ECO:0000256" key="4">
    <source>
        <dbReference type="ARBA" id="ARBA00022946"/>
    </source>
</evidence>
<dbReference type="VEuPathDB" id="FungiDB:PV09_06772"/>
<dbReference type="FunCoup" id="A0A0D2A5A8">
    <property type="interactions" value="33"/>
</dbReference>
<proteinExistence type="inferred from homology"/>
<evidence type="ECO:0000256" key="8">
    <source>
        <dbReference type="ARBA" id="ARBA00023136"/>
    </source>
</evidence>
<gene>
    <name evidence="13" type="ORF">PV09_06772</name>
</gene>
<evidence type="ECO:0000256" key="10">
    <source>
        <dbReference type="RuleBase" id="RU364128"/>
    </source>
</evidence>
<keyword evidence="3 10" id="KW-0999">Mitochondrion inner membrane</keyword>
<organism evidence="13 14">
    <name type="scientific">Verruconis gallopava</name>
    <dbReference type="NCBI Taxonomy" id="253628"/>
    <lineage>
        <taxon>Eukaryota</taxon>
        <taxon>Fungi</taxon>
        <taxon>Dikarya</taxon>
        <taxon>Ascomycota</taxon>
        <taxon>Pezizomycotina</taxon>
        <taxon>Dothideomycetes</taxon>
        <taxon>Pleosporomycetidae</taxon>
        <taxon>Venturiales</taxon>
        <taxon>Sympoventuriaceae</taxon>
        <taxon>Verruconis</taxon>
    </lineage>
</organism>
<evidence type="ECO:0000256" key="1">
    <source>
        <dbReference type="ARBA" id="ARBA00007472"/>
    </source>
</evidence>
<evidence type="ECO:0000256" key="2">
    <source>
        <dbReference type="ARBA" id="ARBA00022692"/>
    </source>
</evidence>
<dbReference type="GO" id="GO:0005743">
    <property type="term" value="C:mitochondrial inner membrane"/>
    <property type="evidence" value="ECO:0007669"/>
    <property type="project" value="UniProtKB-SubCell"/>
</dbReference>
<feature type="transmembrane region" description="Helical" evidence="10">
    <location>
        <begin position="411"/>
        <end position="430"/>
    </location>
</feature>
<comment type="subunit">
    <text evidence="10">Homooligomer.</text>
</comment>
<dbReference type="PANTHER" id="PTHR31961">
    <property type="entry name" value="SENSITIVE TO HIGH EXPRESSION PROTEIN 9, MITOCHONDRIAL"/>
    <property type="match status" value="1"/>
</dbReference>
<dbReference type="AlphaFoldDB" id="A0A0D2A5A8"/>
<protein>
    <recommendedName>
        <fullName evidence="10">Sensitive to high expression protein 9, mitochondrial</fullName>
    </recommendedName>
</protein>
<evidence type="ECO:0000256" key="3">
    <source>
        <dbReference type="ARBA" id="ARBA00022792"/>
    </source>
</evidence>
<sequence>MRSTLHNAWDVAARTTLCGTRSAVSLRHRQPFICRRCQHLAGLKSVAVNDRYKNVVTRYGHRRGFSWTAGKRQDEVKKVDAESPSTSGESEQSSAASNGTVSPATRDQLPSHREEIRWRVSKYMNKVMDNLMPKLALASQRINTYTGTDYSGIEALRKEIIEQEKLVKFQHAQLVEAKEALESARSAESLSRKEVVSLLERRHSWSDTDLERYMSLIRSEHLNDQAVQSAKDRVADAEAALAAARNKLEKMERMQYHEEQIWSDTIRRNSTWVTFGLMGVNILLLLVTMGVVEPWRRKRMVREIKAALEESRTLPPAATLAQPSANDEPGVAEVVEDDSHHESEPNPMPIEVEAATGFVATSTVGPAEPVLDTTAPGDLEPLAPQTSIKEKVVDLFSERNITVRMVDMSTVALEGAVVGALITAILLGLLRPR</sequence>
<dbReference type="HOGENOM" id="CLU_025632_2_1_1"/>
<evidence type="ECO:0000256" key="6">
    <source>
        <dbReference type="ARBA" id="ARBA00023054"/>
    </source>
</evidence>
<name>A0A0D2A5A8_9PEZI</name>
<keyword evidence="6 11" id="KW-0175">Coiled coil</keyword>
<dbReference type="Pfam" id="PF05546">
    <property type="entry name" value="She9_MDM33"/>
    <property type="match status" value="1"/>
</dbReference>
<dbReference type="OrthoDB" id="5595506at2759"/>
<comment type="similarity">
    <text evidence="1 10">Belongs to the SHE9 family.</text>
</comment>
<evidence type="ECO:0000256" key="7">
    <source>
        <dbReference type="ARBA" id="ARBA00023128"/>
    </source>
</evidence>
<dbReference type="GeneID" id="27314745"/>
<dbReference type="PANTHER" id="PTHR31961:SF3">
    <property type="entry name" value="SENSITIVE TO HIGH EXPRESSION PROTEIN 9, MITOCHONDRIAL"/>
    <property type="match status" value="1"/>
</dbReference>
<keyword evidence="14" id="KW-1185">Reference proteome</keyword>
<feature type="coiled-coil region" evidence="11">
    <location>
        <begin position="227"/>
        <end position="254"/>
    </location>
</feature>